<dbReference type="PATRIC" id="fig|28092.6.peg.3560"/>
<dbReference type="SUPFAM" id="SSF50475">
    <property type="entry name" value="FMN-binding split barrel"/>
    <property type="match status" value="1"/>
</dbReference>
<evidence type="ECO:0000313" key="6">
    <source>
        <dbReference type="EMBL" id="KKB62874.1"/>
    </source>
</evidence>
<dbReference type="InterPro" id="IPR024624">
    <property type="entry name" value="Pyridox_Oxase_Alr4036_FMN-bd"/>
</dbReference>
<dbReference type="Gene3D" id="2.30.110.10">
    <property type="entry name" value="Electron Transport, Fmn-binding Protein, Chain A"/>
    <property type="match status" value="1"/>
</dbReference>
<name>A0A0F5JZ24_9BURK</name>
<dbReference type="Pfam" id="PF12766">
    <property type="entry name" value="Pyridox_oxase_2"/>
    <property type="match status" value="1"/>
</dbReference>
<evidence type="ECO:0000259" key="5">
    <source>
        <dbReference type="Pfam" id="PF12766"/>
    </source>
</evidence>
<keyword evidence="2" id="KW-0285">Flavoprotein</keyword>
<accession>A0A0F5JZ24</accession>
<sequence>MLDTIWKRLIGENSPARSRFGLLQAASIDEDGAPSLRTVVLREVDPASGQVRFYTDARSPKIAQWRRDPRIALVGYDAERRTQLRMTGQVTFADNDARRAAWNALSQHNLIDYRGTVAPGTPLASVDGPEVMARSNKPTQRDLGYDNFCIVNVRLSSLDWLDLSDKQRHVRARFMHQEGHWQGEWIAP</sequence>
<protein>
    <recommendedName>
        <fullName evidence="5">Pyridoxamine 5'-phosphate oxidase Alr4036 family FMN-binding domain-containing protein</fullName>
    </recommendedName>
</protein>
<organism evidence="6 7">
    <name type="scientific">Robbsia andropogonis</name>
    <dbReference type="NCBI Taxonomy" id="28092"/>
    <lineage>
        <taxon>Bacteria</taxon>
        <taxon>Pseudomonadati</taxon>
        <taxon>Pseudomonadota</taxon>
        <taxon>Betaproteobacteria</taxon>
        <taxon>Burkholderiales</taxon>
        <taxon>Burkholderiaceae</taxon>
        <taxon>Robbsia</taxon>
    </lineage>
</organism>
<evidence type="ECO:0000256" key="4">
    <source>
        <dbReference type="ARBA" id="ARBA00023002"/>
    </source>
</evidence>
<dbReference type="InterPro" id="IPR000659">
    <property type="entry name" value="Pyridox_Oxase"/>
</dbReference>
<dbReference type="PANTHER" id="PTHR10851:SF3">
    <property type="entry name" value="PYRIDOXINE_PYRIDOXAMINE 5'-PHOSPHATE OXIDASE 2"/>
    <property type="match status" value="1"/>
</dbReference>
<keyword evidence="7" id="KW-1185">Reference proteome</keyword>
<evidence type="ECO:0000313" key="7">
    <source>
        <dbReference type="Proteomes" id="UP000033618"/>
    </source>
</evidence>
<comment type="cofactor">
    <cofactor evidence="1">
        <name>FMN</name>
        <dbReference type="ChEBI" id="CHEBI:58210"/>
    </cofactor>
</comment>
<keyword evidence="3" id="KW-0288">FMN</keyword>
<gene>
    <name evidence="6" type="ORF">WM40_15080</name>
</gene>
<dbReference type="InterPro" id="IPR012349">
    <property type="entry name" value="Split_barrel_FMN-bd"/>
</dbReference>
<keyword evidence="4" id="KW-0560">Oxidoreductase</keyword>
<comment type="caution">
    <text evidence="6">The sequence shown here is derived from an EMBL/GenBank/DDBJ whole genome shotgun (WGS) entry which is preliminary data.</text>
</comment>
<evidence type="ECO:0000256" key="1">
    <source>
        <dbReference type="ARBA" id="ARBA00001917"/>
    </source>
</evidence>
<proteinExistence type="predicted"/>
<dbReference type="GO" id="GO:0008615">
    <property type="term" value="P:pyridoxine biosynthetic process"/>
    <property type="evidence" value="ECO:0007669"/>
    <property type="project" value="InterPro"/>
</dbReference>
<evidence type="ECO:0000256" key="2">
    <source>
        <dbReference type="ARBA" id="ARBA00022630"/>
    </source>
</evidence>
<dbReference type="EMBL" id="LAQU01000015">
    <property type="protein sequence ID" value="KKB62874.1"/>
    <property type="molecule type" value="Genomic_DNA"/>
</dbReference>
<dbReference type="GO" id="GO:0010181">
    <property type="term" value="F:FMN binding"/>
    <property type="evidence" value="ECO:0007669"/>
    <property type="project" value="InterPro"/>
</dbReference>
<dbReference type="STRING" id="28092.WM40_15080"/>
<dbReference type="AlphaFoldDB" id="A0A0F5JZ24"/>
<feature type="domain" description="Pyridoxamine 5'-phosphate oxidase Alr4036 family FMN-binding" evidence="5">
    <location>
        <begin position="12"/>
        <end position="92"/>
    </location>
</feature>
<dbReference type="PANTHER" id="PTHR10851">
    <property type="entry name" value="PYRIDOXINE-5-PHOSPHATE OXIDASE"/>
    <property type="match status" value="1"/>
</dbReference>
<dbReference type="Proteomes" id="UP000033618">
    <property type="component" value="Unassembled WGS sequence"/>
</dbReference>
<reference evidence="6 7" key="1">
    <citation type="submission" date="2015-03" db="EMBL/GenBank/DDBJ databases">
        <title>Draft Genome Sequence of Burkholderia andropogonis type strain ICMP2807, isolated from Sorghum bicolor.</title>
        <authorList>
            <person name="Lopes-Santos L."/>
            <person name="Castro D.B."/>
            <person name="Ottoboni L.M."/>
            <person name="Park D."/>
            <person name="Weirc B.S."/>
            <person name="Destefano S.A."/>
        </authorList>
    </citation>
    <scope>NUCLEOTIDE SEQUENCE [LARGE SCALE GENOMIC DNA]</scope>
    <source>
        <strain evidence="6 7">ICMP2807</strain>
    </source>
</reference>
<evidence type="ECO:0000256" key="3">
    <source>
        <dbReference type="ARBA" id="ARBA00022643"/>
    </source>
</evidence>
<dbReference type="GO" id="GO:0004733">
    <property type="term" value="F:pyridoxamine phosphate oxidase activity"/>
    <property type="evidence" value="ECO:0007669"/>
    <property type="project" value="InterPro"/>
</dbReference>